<organism evidence="3 4">
    <name type="scientific">Nonomuraea cypriaca</name>
    <dbReference type="NCBI Taxonomy" id="1187855"/>
    <lineage>
        <taxon>Bacteria</taxon>
        <taxon>Bacillati</taxon>
        <taxon>Actinomycetota</taxon>
        <taxon>Actinomycetes</taxon>
        <taxon>Streptosporangiales</taxon>
        <taxon>Streptosporangiaceae</taxon>
        <taxon>Nonomuraea</taxon>
    </lineage>
</organism>
<dbReference type="Proteomes" id="UP000605361">
    <property type="component" value="Unassembled WGS sequence"/>
</dbReference>
<keyword evidence="4" id="KW-1185">Reference proteome</keyword>
<feature type="domain" description="YCII-related" evidence="2">
    <location>
        <begin position="1"/>
        <end position="125"/>
    </location>
</feature>
<dbReference type="InterPro" id="IPR011008">
    <property type="entry name" value="Dimeric_a/b-barrel"/>
</dbReference>
<evidence type="ECO:0000313" key="3">
    <source>
        <dbReference type="EMBL" id="MBF8184986.1"/>
    </source>
</evidence>
<protein>
    <submittedName>
        <fullName evidence="3">YciI family protein</fullName>
    </submittedName>
</protein>
<gene>
    <name evidence="3" type="ORF">ITP53_04390</name>
</gene>
<sequence length="137" mass="15155">MKYLLLIYGNPKNWEHPLFLRDPRFLALPAAERDELTRRADALHREIIESGELVVGVALADPARARTVRVRGGTPVTTDGPYVEAKEQLAGYLVVDCDDPRRAAEIAASIPDARFAAVEVRPIVDVPGEDQRGTRGR</sequence>
<dbReference type="PANTHER" id="PTHR35174">
    <property type="entry name" value="BLL7171 PROTEIN-RELATED"/>
    <property type="match status" value="1"/>
</dbReference>
<evidence type="ECO:0000259" key="2">
    <source>
        <dbReference type="Pfam" id="PF03795"/>
    </source>
</evidence>
<reference evidence="3" key="1">
    <citation type="submission" date="2020-11" db="EMBL/GenBank/DDBJ databases">
        <title>Whole-genome analyses of Nonomuraea sp. K274.</title>
        <authorList>
            <person name="Veyisoglu A."/>
        </authorList>
    </citation>
    <scope>NUCLEOTIDE SEQUENCE</scope>
    <source>
        <strain evidence="3">K274</strain>
    </source>
</reference>
<dbReference type="AlphaFoldDB" id="A0A931EY94"/>
<comment type="caution">
    <text evidence="3">The sequence shown here is derived from an EMBL/GenBank/DDBJ whole genome shotgun (WGS) entry which is preliminary data.</text>
</comment>
<dbReference type="PANTHER" id="PTHR35174:SF3">
    <property type="entry name" value="BLL7171 PROTEIN"/>
    <property type="match status" value="1"/>
</dbReference>
<dbReference type="SUPFAM" id="SSF54909">
    <property type="entry name" value="Dimeric alpha+beta barrel"/>
    <property type="match status" value="1"/>
</dbReference>
<evidence type="ECO:0000256" key="1">
    <source>
        <dbReference type="ARBA" id="ARBA00007689"/>
    </source>
</evidence>
<dbReference type="Gene3D" id="3.30.70.1060">
    <property type="entry name" value="Dimeric alpha+beta barrel"/>
    <property type="match status" value="1"/>
</dbReference>
<evidence type="ECO:0000313" key="4">
    <source>
        <dbReference type="Proteomes" id="UP000605361"/>
    </source>
</evidence>
<dbReference type="Pfam" id="PF03795">
    <property type="entry name" value="YCII"/>
    <property type="match status" value="1"/>
</dbReference>
<name>A0A931EY94_9ACTN</name>
<comment type="similarity">
    <text evidence="1">Belongs to the YciI family.</text>
</comment>
<dbReference type="InterPro" id="IPR005545">
    <property type="entry name" value="YCII"/>
</dbReference>
<dbReference type="RefSeq" id="WP_195893977.1">
    <property type="nucleotide sequence ID" value="NZ_JADOGI010000008.1"/>
</dbReference>
<accession>A0A931EY94</accession>
<proteinExistence type="inferred from homology"/>
<dbReference type="EMBL" id="JADOGI010000008">
    <property type="protein sequence ID" value="MBF8184986.1"/>
    <property type="molecule type" value="Genomic_DNA"/>
</dbReference>